<dbReference type="SUPFAM" id="SSF56349">
    <property type="entry name" value="DNA breaking-rejoining enzymes"/>
    <property type="match status" value="1"/>
</dbReference>
<evidence type="ECO:0000256" key="2">
    <source>
        <dbReference type="ARBA" id="ARBA00023125"/>
    </source>
</evidence>
<dbReference type="GO" id="GO:0006310">
    <property type="term" value="P:DNA recombination"/>
    <property type="evidence" value="ECO:0007669"/>
    <property type="project" value="UniProtKB-KW"/>
</dbReference>
<dbReference type="PROSITE" id="PS51898">
    <property type="entry name" value="TYR_RECOMBINASE"/>
    <property type="match status" value="1"/>
</dbReference>
<evidence type="ECO:0000256" key="4">
    <source>
        <dbReference type="PROSITE-ProRule" id="PRU01248"/>
    </source>
</evidence>
<keyword evidence="3" id="KW-0233">DNA recombination</keyword>
<gene>
    <name evidence="7" type="ORF">FZD51_14815</name>
</gene>
<dbReference type="InterPro" id="IPR011010">
    <property type="entry name" value="DNA_brk_join_enz"/>
</dbReference>
<dbReference type="Gene3D" id="1.10.150.130">
    <property type="match status" value="1"/>
</dbReference>
<dbReference type="GO" id="GO:0015074">
    <property type="term" value="P:DNA integration"/>
    <property type="evidence" value="ECO:0007669"/>
    <property type="project" value="InterPro"/>
</dbReference>
<dbReference type="Pfam" id="PF00589">
    <property type="entry name" value="Phage_integrase"/>
    <property type="match status" value="1"/>
</dbReference>
<evidence type="ECO:0000313" key="8">
    <source>
        <dbReference type="Proteomes" id="UP000322139"/>
    </source>
</evidence>
<organism evidence="7 8">
    <name type="scientific">Bacillus infantis</name>
    <dbReference type="NCBI Taxonomy" id="324767"/>
    <lineage>
        <taxon>Bacteria</taxon>
        <taxon>Bacillati</taxon>
        <taxon>Bacillota</taxon>
        <taxon>Bacilli</taxon>
        <taxon>Bacillales</taxon>
        <taxon>Bacillaceae</taxon>
        <taxon>Bacillus</taxon>
    </lineage>
</organism>
<evidence type="ECO:0000259" key="5">
    <source>
        <dbReference type="PROSITE" id="PS51898"/>
    </source>
</evidence>
<dbReference type="InterPro" id="IPR002104">
    <property type="entry name" value="Integrase_catalytic"/>
</dbReference>
<dbReference type="GO" id="GO:0003677">
    <property type="term" value="F:DNA binding"/>
    <property type="evidence" value="ECO:0007669"/>
    <property type="project" value="UniProtKB-UniRule"/>
</dbReference>
<name>A0A5D4R943_9BACI</name>
<dbReference type="InterPro" id="IPR010998">
    <property type="entry name" value="Integrase_recombinase_N"/>
</dbReference>
<proteinExistence type="inferred from homology"/>
<comment type="similarity">
    <text evidence="1">Belongs to the 'phage' integrase family.</text>
</comment>
<dbReference type="Gene3D" id="1.10.443.10">
    <property type="entry name" value="Intergrase catalytic core"/>
    <property type="match status" value="1"/>
</dbReference>
<protein>
    <submittedName>
        <fullName evidence="7">Tyrosine-type recombinase/integrase</fullName>
    </submittedName>
</protein>
<dbReference type="InterPro" id="IPR013762">
    <property type="entry name" value="Integrase-like_cat_sf"/>
</dbReference>
<accession>A0A5D4R943</accession>
<dbReference type="PANTHER" id="PTHR30349:SF41">
    <property type="entry name" value="INTEGRASE_RECOMBINASE PROTEIN MJ0367-RELATED"/>
    <property type="match status" value="1"/>
</dbReference>
<dbReference type="RefSeq" id="WP_148975484.1">
    <property type="nucleotide sequence ID" value="NZ_VTER01000007.1"/>
</dbReference>
<dbReference type="PANTHER" id="PTHR30349">
    <property type="entry name" value="PHAGE INTEGRASE-RELATED"/>
    <property type="match status" value="1"/>
</dbReference>
<dbReference type="InterPro" id="IPR050090">
    <property type="entry name" value="Tyrosine_recombinase_XerCD"/>
</dbReference>
<evidence type="ECO:0000256" key="3">
    <source>
        <dbReference type="ARBA" id="ARBA00023172"/>
    </source>
</evidence>
<comment type="caution">
    <text evidence="7">The sequence shown here is derived from an EMBL/GenBank/DDBJ whole genome shotgun (WGS) entry which is preliminary data.</text>
</comment>
<sequence length="302" mass="34607">MLLEDALEEYEYHCLAKGFTAKTMKNKLQEYKQLKRFLKEKRGITELESITAFDLKAHFREKQKAGLQPSSIVSMHKMITAFFNWCHNEGYLAENLMKKVERPKVPKKVLKGFTPKEVQSMIEAFSNKDYLEVRNKAIVAMLADCGLRSMEIRGLKTSNVNATTLLVNGKGNKERTVFISPKLKKILIRYERLKKEYFADRPTSDDHYFLTYTGSCLSHVALFNIIKEAGRRVGIANKRVSPHSFRHFYSVQSLSGKNGLDLHSLSMLLGHSSVEITQRYLSSMTLEQLSEKAIKSSPLMNI</sequence>
<evidence type="ECO:0000313" key="7">
    <source>
        <dbReference type="EMBL" id="TYS46741.1"/>
    </source>
</evidence>
<keyword evidence="2 4" id="KW-0238">DNA-binding</keyword>
<dbReference type="AlphaFoldDB" id="A0A5D4R943"/>
<dbReference type="PROSITE" id="PS51900">
    <property type="entry name" value="CB"/>
    <property type="match status" value="1"/>
</dbReference>
<dbReference type="InterPro" id="IPR044068">
    <property type="entry name" value="CB"/>
</dbReference>
<dbReference type="Proteomes" id="UP000322139">
    <property type="component" value="Unassembled WGS sequence"/>
</dbReference>
<feature type="domain" description="Core-binding (CB)" evidence="6">
    <location>
        <begin position="1"/>
        <end position="87"/>
    </location>
</feature>
<evidence type="ECO:0000256" key="1">
    <source>
        <dbReference type="ARBA" id="ARBA00008857"/>
    </source>
</evidence>
<feature type="domain" description="Tyr recombinase" evidence="5">
    <location>
        <begin position="108"/>
        <end position="294"/>
    </location>
</feature>
<dbReference type="EMBL" id="VTER01000007">
    <property type="protein sequence ID" value="TYS46741.1"/>
    <property type="molecule type" value="Genomic_DNA"/>
</dbReference>
<evidence type="ECO:0000259" key="6">
    <source>
        <dbReference type="PROSITE" id="PS51900"/>
    </source>
</evidence>
<reference evidence="7 8" key="1">
    <citation type="submission" date="2019-08" db="EMBL/GenBank/DDBJ databases">
        <title>Bacillus genomes from the desert of Cuatro Cienegas, Coahuila.</title>
        <authorList>
            <person name="Olmedo-Alvarez G."/>
        </authorList>
    </citation>
    <scope>NUCLEOTIDE SEQUENCE [LARGE SCALE GENOMIC DNA]</scope>
    <source>
        <strain evidence="7 8">CH446_14T</strain>
    </source>
</reference>